<accession>A0A0F9HVC0</accession>
<dbReference type="Gene3D" id="3.90.600.10">
    <property type="entry name" value="Phosphoribosylglycinamide synthetase, C-terminal domain"/>
    <property type="match status" value="1"/>
</dbReference>
<dbReference type="EMBL" id="LAZR01015849">
    <property type="protein sequence ID" value="KKM07092.1"/>
    <property type="molecule type" value="Genomic_DNA"/>
</dbReference>
<gene>
    <name evidence="1" type="ORF">LCGC14_1737440</name>
</gene>
<reference evidence="1" key="1">
    <citation type="journal article" date="2015" name="Nature">
        <title>Complex archaea that bridge the gap between prokaryotes and eukaryotes.</title>
        <authorList>
            <person name="Spang A."/>
            <person name="Saw J.H."/>
            <person name="Jorgensen S.L."/>
            <person name="Zaremba-Niedzwiedzka K."/>
            <person name="Martijn J."/>
            <person name="Lind A.E."/>
            <person name="van Eijk R."/>
            <person name="Schleper C."/>
            <person name="Guy L."/>
            <person name="Ettema T.J."/>
        </authorList>
    </citation>
    <scope>NUCLEOTIDE SEQUENCE</scope>
</reference>
<protein>
    <submittedName>
        <fullName evidence="1">Uncharacterized protein</fullName>
    </submittedName>
</protein>
<sequence length="142" mass="15992">KPLTAPCIFAMMESLKIPLTDFLNSLAFGSESEVDASMDYLLGIEVQSRDEGMHGAPVLGVESENLKHIFLQGVYKDESGYMMSGETFPIYTAVARGQDMREAVRRIYRTIEKVQFPRMSYLPNLEGRSAVTFQNLKSWSVI</sequence>
<organism evidence="1">
    <name type="scientific">marine sediment metagenome</name>
    <dbReference type="NCBI Taxonomy" id="412755"/>
    <lineage>
        <taxon>unclassified sequences</taxon>
        <taxon>metagenomes</taxon>
        <taxon>ecological metagenomes</taxon>
    </lineage>
</organism>
<proteinExistence type="predicted"/>
<dbReference type="AlphaFoldDB" id="A0A0F9HVC0"/>
<comment type="caution">
    <text evidence="1">The sequence shown here is derived from an EMBL/GenBank/DDBJ whole genome shotgun (WGS) entry which is preliminary data.</text>
</comment>
<name>A0A0F9HVC0_9ZZZZ</name>
<dbReference type="GO" id="GO:0009113">
    <property type="term" value="P:purine nucleobase biosynthetic process"/>
    <property type="evidence" value="ECO:0007669"/>
    <property type="project" value="InterPro"/>
</dbReference>
<feature type="non-terminal residue" evidence="1">
    <location>
        <position position="1"/>
    </location>
</feature>
<evidence type="ECO:0000313" key="1">
    <source>
        <dbReference type="EMBL" id="KKM07092.1"/>
    </source>
</evidence>
<dbReference type="GO" id="GO:0004637">
    <property type="term" value="F:phosphoribosylamine-glycine ligase activity"/>
    <property type="evidence" value="ECO:0007669"/>
    <property type="project" value="InterPro"/>
</dbReference>
<dbReference type="InterPro" id="IPR037123">
    <property type="entry name" value="PRibGlycinamide_synth_C_sf"/>
</dbReference>